<keyword evidence="4" id="KW-0804">Transcription</keyword>
<dbReference type="EMBL" id="JAXGGE010000001">
    <property type="protein sequence ID" value="MDY4302012.1"/>
    <property type="molecule type" value="Genomic_DNA"/>
</dbReference>
<reference evidence="6 7" key="1">
    <citation type="submission" date="2023-11" db="EMBL/GenBank/DDBJ databases">
        <title>Genome sequence of Pseudomonas salmasensis Strain SLU99.</title>
        <authorList>
            <person name="Ghadamgahi F."/>
            <person name="Kalyandurg P.B."/>
            <person name="Catara V."/>
            <person name="Vetukuri R."/>
            <person name="Ghosh S."/>
        </authorList>
    </citation>
    <scope>NUCLEOTIDE SEQUENCE [LARGE SCALE GENOMIC DNA]</scope>
    <source>
        <strain evidence="6 7">SLU99</strain>
    </source>
</reference>
<keyword evidence="2" id="KW-0805">Transcription regulation</keyword>
<proteinExistence type="inferred from homology"/>
<dbReference type="InterPro" id="IPR036390">
    <property type="entry name" value="WH_DNA-bd_sf"/>
</dbReference>
<dbReference type="SUPFAM" id="SSF46785">
    <property type="entry name" value="Winged helix' DNA-binding domain"/>
    <property type="match status" value="1"/>
</dbReference>
<keyword evidence="7" id="KW-1185">Reference proteome</keyword>
<dbReference type="InterPro" id="IPR005119">
    <property type="entry name" value="LysR_subst-bd"/>
</dbReference>
<dbReference type="InterPro" id="IPR058163">
    <property type="entry name" value="LysR-type_TF_proteobact-type"/>
</dbReference>
<sequence length="345" mass="38438">MSINLPLPLLGEMAIFVKVVETGSFSEAARQLSVSPSSVSRSISRLEQALATRLLQRTTRKLRLSEGGEEVFKRCQEMVNAARSVMEISGQFTHEAEGLVRVSVPKAVGRFVVHPHMPEFLRRYPKVDVQLILEDRHVDLIDDNVDLSIRITDSPPPGLVGRQLLPIEHLLCATPQYLAEHGTPSHPHDLLGHSCIYLGETPGDSRWKFRQAGKAVTVGVRGRYAANHTGVRLEAALQHVGIASLPYFTARHALEAGELVQVLPGWDFIASYHGEAWLLHSPTRYLPPKLRVFIDYLVECMAKEPTLRRRQERGCSFPRSAWECHLGRSASCLYACARVTQSVTG</sequence>
<accession>A0ABU5FJQ6</accession>
<comment type="similarity">
    <text evidence="1">Belongs to the LysR transcriptional regulatory family.</text>
</comment>
<evidence type="ECO:0000256" key="4">
    <source>
        <dbReference type="ARBA" id="ARBA00023163"/>
    </source>
</evidence>
<dbReference type="Pfam" id="PF03466">
    <property type="entry name" value="LysR_substrate"/>
    <property type="match status" value="1"/>
</dbReference>
<protein>
    <submittedName>
        <fullName evidence="6">LysR family transcriptional regulator</fullName>
    </submittedName>
</protein>
<dbReference type="PROSITE" id="PS50931">
    <property type="entry name" value="HTH_LYSR"/>
    <property type="match status" value="1"/>
</dbReference>
<dbReference type="PANTHER" id="PTHR30537">
    <property type="entry name" value="HTH-TYPE TRANSCRIPTIONAL REGULATOR"/>
    <property type="match status" value="1"/>
</dbReference>
<gene>
    <name evidence="6" type="ORF">SO486_18755</name>
</gene>
<dbReference type="Gene3D" id="3.40.190.290">
    <property type="match status" value="1"/>
</dbReference>
<dbReference type="InterPro" id="IPR036388">
    <property type="entry name" value="WH-like_DNA-bd_sf"/>
</dbReference>
<dbReference type="Proteomes" id="UP001277967">
    <property type="component" value="Unassembled WGS sequence"/>
</dbReference>
<feature type="domain" description="HTH lysR-type" evidence="5">
    <location>
        <begin position="8"/>
        <end position="65"/>
    </location>
</feature>
<evidence type="ECO:0000259" key="5">
    <source>
        <dbReference type="PROSITE" id="PS50931"/>
    </source>
</evidence>
<dbReference type="RefSeq" id="WP_320748265.1">
    <property type="nucleotide sequence ID" value="NZ_JAXGGE010000001.1"/>
</dbReference>
<organism evidence="6 7">
    <name type="scientific">Pseudomonas salmasensis</name>
    <dbReference type="NCBI Taxonomy" id="2745514"/>
    <lineage>
        <taxon>Bacteria</taxon>
        <taxon>Pseudomonadati</taxon>
        <taxon>Pseudomonadota</taxon>
        <taxon>Gammaproteobacteria</taxon>
        <taxon>Pseudomonadales</taxon>
        <taxon>Pseudomonadaceae</taxon>
        <taxon>Pseudomonas</taxon>
    </lineage>
</organism>
<evidence type="ECO:0000256" key="3">
    <source>
        <dbReference type="ARBA" id="ARBA00023125"/>
    </source>
</evidence>
<evidence type="ECO:0000256" key="1">
    <source>
        <dbReference type="ARBA" id="ARBA00009437"/>
    </source>
</evidence>
<keyword evidence="3" id="KW-0238">DNA-binding</keyword>
<dbReference type="Pfam" id="PF00126">
    <property type="entry name" value="HTH_1"/>
    <property type="match status" value="1"/>
</dbReference>
<evidence type="ECO:0000313" key="7">
    <source>
        <dbReference type="Proteomes" id="UP001277967"/>
    </source>
</evidence>
<evidence type="ECO:0000256" key="2">
    <source>
        <dbReference type="ARBA" id="ARBA00023015"/>
    </source>
</evidence>
<comment type="caution">
    <text evidence="6">The sequence shown here is derived from an EMBL/GenBank/DDBJ whole genome shotgun (WGS) entry which is preliminary data.</text>
</comment>
<dbReference type="SUPFAM" id="SSF53850">
    <property type="entry name" value="Periplasmic binding protein-like II"/>
    <property type="match status" value="1"/>
</dbReference>
<dbReference type="InterPro" id="IPR000847">
    <property type="entry name" value="LysR_HTH_N"/>
</dbReference>
<dbReference type="CDD" id="cd08422">
    <property type="entry name" value="PBP2_CrgA_like"/>
    <property type="match status" value="1"/>
</dbReference>
<evidence type="ECO:0000313" key="6">
    <source>
        <dbReference type="EMBL" id="MDY4302012.1"/>
    </source>
</evidence>
<dbReference type="PANTHER" id="PTHR30537:SF5">
    <property type="entry name" value="HTH-TYPE TRANSCRIPTIONAL ACTIVATOR TTDR-RELATED"/>
    <property type="match status" value="1"/>
</dbReference>
<name>A0ABU5FJQ6_9PSED</name>
<dbReference type="Gene3D" id="1.10.10.10">
    <property type="entry name" value="Winged helix-like DNA-binding domain superfamily/Winged helix DNA-binding domain"/>
    <property type="match status" value="1"/>
</dbReference>